<dbReference type="Proteomes" id="UP001604335">
    <property type="component" value="Unassembled WGS sequence"/>
</dbReference>
<dbReference type="EMBL" id="JAZAQF010000017">
    <property type="protein sequence ID" value="MFG3816683.1"/>
    <property type="molecule type" value="Genomic_DNA"/>
</dbReference>
<comment type="caution">
    <text evidence="1">The sequence shown here is derived from an EMBL/GenBank/DDBJ whole genome shotgun (WGS) entry which is preliminary data.</text>
</comment>
<accession>A0ABW7C739</accession>
<reference evidence="2" key="1">
    <citation type="journal article" date="2024" name="Algal Res.">
        <title>Biochemical, toxicological and genomic investigation of a high-biomass producing Limnothrix strain isolated from Italian shallow drinking water reservoir.</title>
        <authorList>
            <person name="Simonazzi M."/>
            <person name="Shishido T.K."/>
            <person name="Delbaje E."/>
            <person name="Wahlsten M."/>
            <person name="Fewer D.P."/>
            <person name="Sivonen K."/>
            <person name="Pezzolesi L."/>
            <person name="Pistocchi R."/>
        </authorList>
    </citation>
    <scope>NUCLEOTIDE SEQUENCE [LARGE SCALE GENOMIC DNA]</scope>
    <source>
        <strain evidence="2">LRLZ20PSL1</strain>
    </source>
</reference>
<organism evidence="1 2">
    <name type="scientific">Limnothrix redekei LRLZ20PSL1</name>
    <dbReference type="NCBI Taxonomy" id="3112953"/>
    <lineage>
        <taxon>Bacteria</taxon>
        <taxon>Bacillati</taxon>
        <taxon>Cyanobacteriota</taxon>
        <taxon>Cyanophyceae</taxon>
        <taxon>Pseudanabaenales</taxon>
        <taxon>Pseudanabaenaceae</taxon>
        <taxon>Limnothrix</taxon>
    </lineage>
</organism>
<protein>
    <submittedName>
        <fullName evidence="1">Uncharacterized protein</fullName>
    </submittedName>
</protein>
<sequence>MNLIDDWPKTTEAAKEIQNQLRDRVILQDQLSTPKLDLLHE</sequence>
<evidence type="ECO:0000313" key="1">
    <source>
        <dbReference type="EMBL" id="MFG3816683.1"/>
    </source>
</evidence>
<keyword evidence="2" id="KW-1185">Reference proteome</keyword>
<evidence type="ECO:0000313" key="2">
    <source>
        <dbReference type="Proteomes" id="UP001604335"/>
    </source>
</evidence>
<dbReference type="RefSeq" id="WP_393010751.1">
    <property type="nucleotide sequence ID" value="NZ_JAZAQF010000017.1"/>
</dbReference>
<proteinExistence type="predicted"/>
<name>A0ABW7C739_9CYAN</name>
<gene>
    <name evidence="1" type="ORF">VPK24_03460</name>
</gene>